<feature type="region of interest" description="Disordered" evidence="12">
    <location>
        <begin position="1366"/>
        <end position="1443"/>
    </location>
</feature>
<keyword evidence="2 13" id="KW-0812">Transmembrane</keyword>
<feature type="compositionally biased region" description="Basic and acidic residues" evidence="12">
    <location>
        <begin position="1292"/>
        <end position="1310"/>
    </location>
</feature>
<feature type="compositionally biased region" description="Basic and acidic residues" evidence="12">
    <location>
        <begin position="351"/>
        <end position="362"/>
    </location>
</feature>
<dbReference type="GO" id="GO:0005789">
    <property type="term" value="C:endoplasmic reticulum membrane"/>
    <property type="evidence" value="ECO:0007669"/>
    <property type="project" value="UniProtKB-SubCell"/>
</dbReference>
<evidence type="ECO:0000256" key="3">
    <source>
        <dbReference type="ARBA" id="ARBA00022729"/>
    </source>
</evidence>
<feature type="region of interest" description="Disordered" evidence="12">
    <location>
        <begin position="79"/>
        <end position="98"/>
    </location>
</feature>
<feature type="region of interest" description="Disordered" evidence="12">
    <location>
        <begin position="1067"/>
        <end position="1087"/>
    </location>
</feature>
<comment type="subcellular location">
    <subcellularLocation>
        <location evidence="8">Endomembrane system</location>
        <topology evidence="8">Single-pass type I membrane protein</topology>
    </subcellularLocation>
    <subcellularLocation>
        <location evidence="1">Endoplasmic reticulum membrane</location>
        <topology evidence="1">Single-pass membrane protein</topology>
    </subcellularLocation>
</comment>
<feature type="coiled-coil region" evidence="11">
    <location>
        <begin position="1471"/>
        <end position="1540"/>
    </location>
</feature>
<feature type="region of interest" description="Disordered" evidence="12">
    <location>
        <begin position="787"/>
        <end position="867"/>
    </location>
</feature>
<keyword evidence="15" id="KW-1185">Reference proteome</keyword>
<evidence type="ECO:0000256" key="1">
    <source>
        <dbReference type="ARBA" id="ARBA00004389"/>
    </source>
</evidence>
<feature type="region of interest" description="Disordered" evidence="12">
    <location>
        <begin position="439"/>
        <end position="468"/>
    </location>
</feature>
<feature type="region of interest" description="Disordered" evidence="12">
    <location>
        <begin position="884"/>
        <end position="913"/>
    </location>
</feature>
<dbReference type="GeneID" id="108665857"/>
<dbReference type="FunFam" id="2.60.120.260:FF:000099">
    <property type="entry name" value="Uncharacterized protein, isoform C"/>
    <property type="match status" value="1"/>
</dbReference>
<evidence type="ECO:0000256" key="8">
    <source>
        <dbReference type="ARBA" id="ARBA00046288"/>
    </source>
</evidence>
<feature type="region of interest" description="Disordered" evidence="12">
    <location>
        <begin position="1292"/>
        <end position="1330"/>
    </location>
</feature>
<evidence type="ECO:0000256" key="6">
    <source>
        <dbReference type="ARBA" id="ARBA00023136"/>
    </source>
</evidence>
<feature type="compositionally biased region" description="Basic and acidic residues" evidence="12">
    <location>
        <begin position="1074"/>
        <end position="1087"/>
    </location>
</feature>
<dbReference type="PANTHER" id="PTHR12953:SF0">
    <property type="entry name" value="SUN DOMAIN-CONTAINING OSSIFICATION FACTOR"/>
    <property type="match status" value="1"/>
</dbReference>
<organism evidence="15 16">
    <name type="scientific">Hyalella azteca</name>
    <name type="common">Amphipod</name>
    <dbReference type="NCBI Taxonomy" id="294128"/>
    <lineage>
        <taxon>Eukaryota</taxon>
        <taxon>Metazoa</taxon>
        <taxon>Ecdysozoa</taxon>
        <taxon>Arthropoda</taxon>
        <taxon>Crustacea</taxon>
        <taxon>Multicrustacea</taxon>
        <taxon>Malacostraca</taxon>
        <taxon>Eumalacostraca</taxon>
        <taxon>Peracarida</taxon>
        <taxon>Amphipoda</taxon>
        <taxon>Senticaudata</taxon>
        <taxon>Talitrida</taxon>
        <taxon>Talitroidea</taxon>
        <taxon>Hyalellidae</taxon>
        <taxon>Hyalella</taxon>
    </lineage>
</organism>
<evidence type="ECO:0000256" key="11">
    <source>
        <dbReference type="SAM" id="Coils"/>
    </source>
</evidence>
<keyword evidence="6 13" id="KW-0472">Membrane</keyword>
<feature type="compositionally biased region" description="Polar residues" evidence="12">
    <location>
        <begin position="79"/>
        <end position="90"/>
    </location>
</feature>
<reference evidence="16" key="1">
    <citation type="submission" date="2025-08" db="UniProtKB">
        <authorList>
            <consortium name="RefSeq"/>
        </authorList>
    </citation>
    <scope>IDENTIFICATION</scope>
    <source>
        <tissue evidence="16">Whole organism</tissue>
    </source>
</reference>
<dbReference type="PROSITE" id="PS51469">
    <property type="entry name" value="SUN"/>
    <property type="match status" value="1"/>
</dbReference>
<dbReference type="InterPro" id="IPR045120">
    <property type="entry name" value="Suco/Slp1-like"/>
</dbReference>
<evidence type="ECO:0000256" key="5">
    <source>
        <dbReference type="ARBA" id="ARBA00022989"/>
    </source>
</evidence>
<evidence type="ECO:0000256" key="13">
    <source>
        <dbReference type="SAM" id="Phobius"/>
    </source>
</evidence>
<feature type="transmembrane region" description="Helical" evidence="13">
    <location>
        <begin position="12"/>
        <end position="30"/>
    </location>
</feature>
<dbReference type="PANTHER" id="PTHR12953">
    <property type="entry name" value="MEMBRANE PROTEIN CH1 RELATED"/>
    <property type="match status" value="1"/>
</dbReference>
<keyword evidence="4" id="KW-0256">Endoplasmic reticulum</keyword>
<dbReference type="RefSeq" id="XP_018008153.1">
    <property type="nucleotide sequence ID" value="XM_018152664.2"/>
</dbReference>
<feature type="compositionally biased region" description="Low complexity" evidence="12">
    <location>
        <begin position="1412"/>
        <end position="1421"/>
    </location>
</feature>
<evidence type="ECO:0000256" key="9">
    <source>
        <dbReference type="ARBA" id="ARBA00061226"/>
    </source>
</evidence>
<comment type="subunit">
    <text evidence="10">Interacts with EMP65.</text>
</comment>
<evidence type="ECO:0000256" key="7">
    <source>
        <dbReference type="ARBA" id="ARBA00023180"/>
    </source>
</evidence>
<feature type="compositionally biased region" description="Basic and acidic residues" evidence="12">
    <location>
        <begin position="802"/>
        <end position="821"/>
    </location>
</feature>
<dbReference type="OrthoDB" id="266334at2759"/>
<feature type="compositionally biased region" description="Polar residues" evidence="12">
    <location>
        <begin position="174"/>
        <end position="197"/>
    </location>
</feature>
<dbReference type="InterPro" id="IPR012919">
    <property type="entry name" value="SUN_dom"/>
</dbReference>
<keyword evidence="3" id="KW-0732">Signal</keyword>
<dbReference type="KEGG" id="hazt:108665857"/>
<feature type="region of interest" description="Disordered" evidence="12">
    <location>
        <begin position="1702"/>
        <end position="1721"/>
    </location>
</feature>
<evidence type="ECO:0000259" key="14">
    <source>
        <dbReference type="PROSITE" id="PS51469"/>
    </source>
</evidence>
<feature type="compositionally biased region" description="Basic and acidic residues" evidence="12">
    <location>
        <begin position="1366"/>
        <end position="1403"/>
    </location>
</feature>
<evidence type="ECO:0000256" key="2">
    <source>
        <dbReference type="ARBA" id="ARBA00022692"/>
    </source>
</evidence>
<feature type="region of interest" description="Disordered" evidence="12">
    <location>
        <begin position="1661"/>
        <end position="1688"/>
    </location>
</feature>
<accession>A0A8B7N445</accession>
<feature type="compositionally biased region" description="Basic and acidic residues" evidence="12">
    <location>
        <begin position="2086"/>
        <end position="2097"/>
    </location>
</feature>
<dbReference type="Gene3D" id="2.60.120.260">
    <property type="entry name" value="Galactose-binding domain-like"/>
    <property type="match status" value="1"/>
</dbReference>
<protein>
    <submittedName>
        <fullName evidence="16">Uncharacterized protein LOC108665857 isoform X1</fullName>
    </submittedName>
</protein>
<feature type="compositionally biased region" description="Basic residues" evidence="12">
    <location>
        <begin position="1704"/>
        <end position="1713"/>
    </location>
</feature>
<evidence type="ECO:0000256" key="12">
    <source>
        <dbReference type="SAM" id="MobiDB-lite"/>
    </source>
</evidence>
<evidence type="ECO:0000313" key="15">
    <source>
        <dbReference type="Proteomes" id="UP000694843"/>
    </source>
</evidence>
<feature type="compositionally biased region" description="Polar residues" evidence="12">
    <location>
        <begin position="2126"/>
        <end position="2138"/>
    </location>
</feature>
<keyword evidence="5 13" id="KW-1133">Transmembrane helix</keyword>
<dbReference type="Pfam" id="PF07738">
    <property type="entry name" value="Sad1_UNC"/>
    <property type="match status" value="1"/>
</dbReference>
<feature type="domain" description="SUN" evidence="14">
    <location>
        <begin position="886"/>
        <end position="1055"/>
    </location>
</feature>
<keyword evidence="11" id="KW-0175">Coiled coil</keyword>
<feature type="compositionally biased region" description="Basic and acidic residues" evidence="12">
    <location>
        <begin position="855"/>
        <end position="867"/>
    </location>
</feature>
<feature type="compositionally biased region" description="Polar residues" evidence="12">
    <location>
        <begin position="787"/>
        <end position="798"/>
    </location>
</feature>
<feature type="region of interest" description="Disordered" evidence="12">
    <location>
        <begin position="333"/>
        <end position="363"/>
    </location>
</feature>
<feature type="region of interest" description="Disordered" evidence="12">
    <location>
        <begin position="174"/>
        <end position="204"/>
    </location>
</feature>
<sequence>MAIKYFSENKVWVHLLPMIFITVIVINGQLRLVECAPSLMKQDEAHSAQYRKNIITNSEPDVGLGSAPNHDEYVIKNIQEPQQKSSNSESGAALEGSDNHVTKSEIAYIILPNAHDDQNSNISPTKVMENNFNEGSELESVYELPKTSSPVNVVTEALKKLGLDISSANINEYINQHGPSDTTAVESASSEQNNAAQDDSFAGEDVRSKAVEQALVHAVNNEISRTNEPTDVLAIARDKEDATSNESNVKFVSQPQVTVEQEFVVEEKISTAGSTNESSYVIDEARDHEEYKEQEVGRDKNYQLPDNLHKYIAGFESLESLEATSTYDYETVETRPDADYSIPAGDTQTDSEQREVETHPEEGIAQVSRLLDDAALTSRSPRMPSSSSFFPLFAEDGSANSVRSGQDFGNRSFIETEQWDGGTMTLDTASFPAVEITKDSSYGKTKPNGHGSYDQVQNPSEDKGFDGKPKIIVDEKTTYVAGAKSREEDERNLDGREINTFLDEGARLTNAQIESSIIDKLSLGNAVDDIEQLVGNHKSISATPTFKNDLYENTLIISADGSDPAVISGRDATEDVLVGKRNTKNEYDVVYETQHPGSISILTTPVEEKLQLSDTSILSDSPDSEPGIRIGSDSFKDFSFHKTDSPADEAVEIIVKNGSEQVTEVHGHGAVIADAIRDDVTQKFGKEGQIHFNEDSLIDVESIANENLQYPGIITESTVTSSNESVSSNDQIIEGNIQVNSTVSEAPPLPSFRSMFGNISDDLLRNQTHEDKVRFINTNIDEIETKSNASKVSNESLTNSEQKNEESNESTEVHGLSRNDNEVEMNANESKSLTEDEKSLQDGGTVIDASEESDVEKTTEGKPKDSIETYSQFAERVAMEQMNDAGNGQSGSATGAGGSAVSPKVPRVNPGKKYSKNYAAPDCGSKLLAANPEAQHAGSVIKRDRDEYLLNDCKSKTWFIVELCESIRPSRFEIANFELFSNLPKDVVVYGSQRYPSRDWTLLGEYVAEPSNRGVQAFPVTTEPFFKYIKVEILSHYGTEYYCPISLFEVYGVSEFEVIDSLEDGSEELEEEHVEQTPPKKEENKEHSMLPTVLRSMLYNVLGALNKAPFFSIASKSNQTPTVDECTSLDPRYKIDEKKCSLAPTINWHLGCYDTEYRYLLKMSLISSTVQSREFCKSLVDNLCTEKGNEEMKEDEIREGKHLLSGNQVDLNYACSKEACGNHYVCVMLCSHHLLAMCHIKHFNLATSAATTNSSVPCESANVPNNRSVNGKTTDIPGLISSNFEIKDSVIDKTNGKNNSRAKDLKDSKNKSHQHCSKTNTNQSSDVKEESVYTETLNEANVSSDSNVTFDGEAVEEAEIGFISDDKNKKSSGKKEKKVEGSSSDKKQTKSESKRDSSVDSKHNGNGHRNGDNGSKNGNGSPLPTVEQDPPTVIKDGNGGNVAAAPVNKESVVVRLSNKIKVLEHNLSINSQYLEELSQRYKQQMEEMQMQFSAAVAALNATRPPLPQHDSQHELVQQQMSELQLQMQQLAQMVSQLAIEQETFSSSVVQQHLFLMFVEVTLLLITFIICMRRQRRQMSDHLLVRSPSELPFSSHEALHFRPDSPRSCQQQTPSLNQKHDHFLALQWAKKDEVEAARVLSIGSFEKKSMALAKKALTNTIQRSGSVDDRSKRRRKRDRRASMHNLNVAGPFRDLLRDESCAPSAKRKKKNKAKSTHDPSCHKIEASLSNDVGSIVKGTTEVSYSTEKQVSDDKMLMNSQESWTSKVEGQSSSPLKTSCFDWICESNKCGSSKALNLPGENSFTNLYIAVEDSAILAEALEVALKQGKKVSKETLTRLLLAKMSNEKRIKLAKETRREANRRKSLNKSSAGVLFSCETHLDKKTGCNRPSEAPSVGTDDCSVQHLKTNHRGDSKKSYNDSCNATVLPRPANSCHPGIGIDNHLMRISECSDSSAMLNASFDAELLSDSSESPLHAAVSRRLSSTDSSLATLSSVTETIRDADLEAFSTALSEMHPVKNDVLHPPQKLNAGECLVNPSNAAAMNGQRKAMSITNGDGRHRHNSQVNGFTDHDLPAASVNMNAHQPAASKERKLSRDKAQIETQNSKKNLAHKRTGSDGNIFCKKKSHSSAQHTKTTSFSASDRKKNRKLKRNSGYGSVDDSISWQKESLFTSHDTPKMGSCGHLACNVWGGEDAFSSSRRGDDCKSSIRAGDVRHRIVQQEEEGER</sequence>
<dbReference type="GO" id="GO:0034975">
    <property type="term" value="P:protein folding in endoplasmic reticulum"/>
    <property type="evidence" value="ECO:0007669"/>
    <property type="project" value="TreeGrafter"/>
</dbReference>
<evidence type="ECO:0000256" key="4">
    <source>
        <dbReference type="ARBA" id="ARBA00022824"/>
    </source>
</evidence>
<name>A0A8B7N445_HYAAZ</name>
<proteinExistence type="inferred from homology"/>
<dbReference type="Proteomes" id="UP000694843">
    <property type="component" value="Unplaced"/>
</dbReference>
<evidence type="ECO:0000313" key="16">
    <source>
        <dbReference type="RefSeq" id="XP_018008153.1"/>
    </source>
</evidence>
<evidence type="ECO:0000256" key="10">
    <source>
        <dbReference type="ARBA" id="ARBA00064635"/>
    </source>
</evidence>
<feature type="region of interest" description="Disordered" evidence="12">
    <location>
        <begin position="2080"/>
        <end position="2157"/>
    </location>
</feature>
<keyword evidence="7" id="KW-0325">Glycoprotein</keyword>
<gene>
    <name evidence="16" type="primary">LOC108665857</name>
</gene>
<comment type="similarity">
    <text evidence="9">Belongs to the SLP1 family.</text>
</comment>